<dbReference type="EMBL" id="FRCS01000003">
    <property type="protein sequence ID" value="SHN17398.1"/>
    <property type="molecule type" value="Genomic_DNA"/>
</dbReference>
<proteinExistence type="inferred from homology"/>
<dbReference type="SUPFAM" id="SSF56645">
    <property type="entry name" value="Acyl-CoA dehydrogenase NM domain-like"/>
    <property type="match status" value="1"/>
</dbReference>
<feature type="domain" description="Acyl-CoA dehydrogenase/oxidase N-terminal" evidence="9">
    <location>
        <begin position="7"/>
        <end position="117"/>
    </location>
</feature>
<evidence type="ECO:0000259" key="7">
    <source>
        <dbReference type="Pfam" id="PF00441"/>
    </source>
</evidence>
<evidence type="ECO:0000256" key="2">
    <source>
        <dbReference type="ARBA" id="ARBA00009347"/>
    </source>
</evidence>
<dbReference type="RefSeq" id="WP_073256395.1">
    <property type="nucleotide sequence ID" value="NZ_FRCS01000003.1"/>
</dbReference>
<gene>
    <name evidence="10" type="ORF">SAMN05443668_103428</name>
</gene>
<dbReference type="Pfam" id="PF00441">
    <property type="entry name" value="Acyl-CoA_dh_1"/>
    <property type="match status" value="1"/>
</dbReference>
<protein>
    <submittedName>
        <fullName evidence="10">Acyl-CoA dehydrogenase</fullName>
    </submittedName>
</protein>
<dbReference type="CDD" id="cd00567">
    <property type="entry name" value="ACAD"/>
    <property type="match status" value="1"/>
</dbReference>
<dbReference type="OrthoDB" id="8677713at2"/>
<dbReference type="STRING" id="134849.SAMN05443668_103428"/>
<dbReference type="SUPFAM" id="SSF47203">
    <property type="entry name" value="Acyl-CoA dehydrogenase C-terminal domain-like"/>
    <property type="match status" value="1"/>
</dbReference>
<evidence type="ECO:0000259" key="9">
    <source>
        <dbReference type="Pfam" id="PF02771"/>
    </source>
</evidence>
<keyword evidence="11" id="KW-1185">Reference proteome</keyword>
<dbReference type="InterPro" id="IPR037069">
    <property type="entry name" value="AcylCoA_DH/ox_N_sf"/>
</dbReference>
<dbReference type="InterPro" id="IPR046373">
    <property type="entry name" value="Acyl-CoA_Oxase/DH_mid-dom_sf"/>
</dbReference>
<feature type="domain" description="Acyl-CoA oxidase/dehydrogenase middle" evidence="8">
    <location>
        <begin position="122"/>
        <end position="193"/>
    </location>
</feature>
<evidence type="ECO:0000256" key="5">
    <source>
        <dbReference type="ARBA" id="ARBA00023002"/>
    </source>
</evidence>
<keyword evidence="4 6" id="KW-0274">FAD</keyword>
<dbReference type="Gene3D" id="1.20.140.10">
    <property type="entry name" value="Butyryl-CoA Dehydrogenase, subunit A, domain 3"/>
    <property type="match status" value="1"/>
</dbReference>
<evidence type="ECO:0000256" key="3">
    <source>
        <dbReference type="ARBA" id="ARBA00022630"/>
    </source>
</evidence>
<dbReference type="InterPro" id="IPR009100">
    <property type="entry name" value="AcylCoA_DH/oxidase_NM_dom_sf"/>
</dbReference>
<name>A0A1M7PJM5_9ACTN</name>
<dbReference type="InterPro" id="IPR009075">
    <property type="entry name" value="AcylCo_DH/oxidase_C"/>
</dbReference>
<dbReference type="Pfam" id="PF02771">
    <property type="entry name" value="Acyl-CoA_dh_N"/>
    <property type="match status" value="1"/>
</dbReference>
<dbReference type="Gene3D" id="1.10.540.10">
    <property type="entry name" value="Acyl-CoA dehydrogenase/oxidase, N-terminal domain"/>
    <property type="match status" value="1"/>
</dbReference>
<accession>A0A1M7PJM5</accession>
<keyword evidence="5 6" id="KW-0560">Oxidoreductase</keyword>
<dbReference type="AlphaFoldDB" id="A0A1M7PJM5"/>
<evidence type="ECO:0000256" key="6">
    <source>
        <dbReference type="RuleBase" id="RU362125"/>
    </source>
</evidence>
<dbReference type="InterPro" id="IPR013786">
    <property type="entry name" value="AcylCoA_DH/ox_N"/>
</dbReference>
<comment type="cofactor">
    <cofactor evidence="1 6">
        <name>FAD</name>
        <dbReference type="ChEBI" id="CHEBI:57692"/>
    </cofactor>
</comment>
<comment type="similarity">
    <text evidence="2 6">Belongs to the acyl-CoA dehydrogenase family.</text>
</comment>
<sequence length="370" mass="39186">MGTFEFTDDHDALRDVVRGFAAEVFSESEVRRLLAADSPLERPVWERMARQLGLQGLIVPEEHGGAGAGAVELAIVLEEFGRRLVPAPFLSTALATLALLDGDPSVTGEYLSRIADGQAVAAVGLAEDDGRWDATGVRCVAEQTAGEWRLTGAKSYVADGAIADLFVVAARGPAGVGLFLVDGDAAGLTRADLEVFDRTRRLARIELGAVSAIPLTTRSDAGEAFERFLDSARAAVAAEQVGGASFALDMAVGYAKERVQFGRAIGSFQAIKHMCADAYVDVESARSAAYYAAWAIADGNPEAATVAPLAKAFCSDTFFETAATNMQVAGGISFTDEYPAHLYFRRAKSGAQLWGSPRTQRDLLASRIGL</sequence>
<evidence type="ECO:0000259" key="8">
    <source>
        <dbReference type="Pfam" id="PF02770"/>
    </source>
</evidence>
<dbReference type="Proteomes" id="UP000184440">
    <property type="component" value="Unassembled WGS sequence"/>
</dbReference>
<dbReference type="Gene3D" id="2.40.110.10">
    <property type="entry name" value="Butyryl-CoA Dehydrogenase, subunit A, domain 2"/>
    <property type="match status" value="1"/>
</dbReference>
<dbReference type="PANTHER" id="PTHR43884">
    <property type="entry name" value="ACYL-COA DEHYDROGENASE"/>
    <property type="match status" value="1"/>
</dbReference>
<dbReference type="GO" id="GO:0050660">
    <property type="term" value="F:flavin adenine dinucleotide binding"/>
    <property type="evidence" value="ECO:0007669"/>
    <property type="project" value="InterPro"/>
</dbReference>
<evidence type="ECO:0000313" key="10">
    <source>
        <dbReference type="EMBL" id="SHN17398.1"/>
    </source>
</evidence>
<dbReference type="GO" id="GO:0003995">
    <property type="term" value="F:acyl-CoA dehydrogenase activity"/>
    <property type="evidence" value="ECO:0007669"/>
    <property type="project" value="TreeGrafter"/>
</dbReference>
<keyword evidence="3 6" id="KW-0285">Flavoprotein</keyword>
<reference evidence="10 11" key="1">
    <citation type="submission" date="2016-11" db="EMBL/GenBank/DDBJ databases">
        <authorList>
            <person name="Jaros S."/>
            <person name="Januszkiewicz K."/>
            <person name="Wedrychowicz H."/>
        </authorList>
    </citation>
    <scope>NUCLEOTIDE SEQUENCE [LARGE SCALE GENOMIC DNA]</scope>
    <source>
        <strain evidence="10 11">DSM 46144</strain>
    </source>
</reference>
<dbReference type="Pfam" id="PF02770">
    <property type="entry name" value="Acyl-CoA_dh_M"/>
    <property type="match status" value="1"/>
</dbReference>
<evidence type="ECO:0000313" key="11">
    <source>
        <dbReference type="Proteomes" id="UP000184440"/>
    </source>
</evidence>
<dbReference type="InterPro" id="IPR036250">
    <property type="entry name" value="AcylCo_DH-like_C"/>
</dbReference>
<dbReference type="InterPro" id="IPR006091">
    <property type="entry name" value="Acyl-CoA_Oxase/DH_mid-dom"/>
</dbReference>
<evidence type="ECO:0000256" key="4">
    <source>
        <dbReference type="ARBA" id="ARBA00022827"/>
    </source>
</evidence>
<dbReference type="PANTHER" id="PTHR43884:SF20">
    <property type="entry name" value="ACYL-COA DEHYDROGENASE FADE28"/>
    <property type="match status" value="1"/>
</dbReference>
<feature type="domain" description="Acyl-CoA dehydrogenase/oxidase C-terminal" evidence="7">
    <location>
        <begin position="226"/>
        <end position="368"/>
    </location>
</feature>
<evidence type="ECO:0000256" key="1">
    <source>
        <dbReference type="ARBA" id="ARBA00001974"/>
    </source>
</evidence>
<organism evidence="10 11">
    <name type="scientific">Cryptosporangium aurantiacum</name>
    <dbReference type="NCBI Taxonomy" id="134849"/>
    <lineage>
        <taxon>Bacteria</taxon>
        <taxon>Bacillati</taxon>
        <taxon>Actinomycetota</taxon>
        <taxon>Actinomycetes</taxon>
        <taxon>Cryptosporangiales</taxon>
        <taxon>Cryptosporangiaceae</taxon>
        <taxon>Cryptosporangium</taxon>
    </lineage>
</organism>